<dbReference type="Gene3D" id="1.20.930.20">
    <property type="entry name" value="Adaptor protein Cbl, N-terminal domain"/>
    <property type="match status" value="1"/>
</dbReference>
<evidence type="ECO:0000313" key="2">
    <source>
        <dbReference type="Proteomes" id="UP001362999"/>
    </source>
</evidence>
<dbReference type="EMBL" id="JAWWNJ010000001">
    <property type="protein sequence ID" value="KAK7063453.1"/>
    <property type="molecule type" value="Genomic_DNA"/>
</dbReference>
<gene>
    <name evidence="1" type="ORF">R3P38DRAFT_2756382</name>
</gene>
<comment type="caution">
    <text evidence="1">The sequence shown here is derived from an EMBL/GenBank/DDBJ whole genome shotgun (WGS) entry which is preliminary data.</text>
</comment>
<keyword evidence="2" id="KW-1185">Reference proteome</keyword>
<protein>
    <submittedName>
        <fullName evidence="1">Uncharacterized protein</fullName>
    </submittedName>
</protein>
<proteinExistence type="predicted"/>
<dbReference type="CDD" id="cd21037">
    <property type="entry name" value="MLKL_NTD"/>
    <property type="match status" value="1"/>
</dbReference>
<dbReference type="AlphaFoldDB" id="A0AAW0EF54"/>
<sequence>MSLPSPPPVGRRPLFPTARIKFKRFRTLSSPIVKVKPRPRTLFPPKSVALDIALLSIHVLAESADAFPPLKSVVGGVRALCDIAQRAKAYKSEAISIALRAENILNTIADAVPDPTVIPPAMLQSIECFRLLLGDIRARMERVAQTTRIASVLYLARHEEAIKHIQAQLNDAYQDFMAAATLRIEARQEHLANRFAAHHDTMVQRHHDTHVAVTAIDTELAARHDTMVKRHHDTHVAVTAIDTELVQILFKAGCSEAHRVTDSPFLSALSFFGLAASSGGD</sequence>
<dbReference type="InterPro" id="IPR036537">
    <property type="entry name" value="Adaptor_Cbl_N_dom_sf"/>
</dbReference>
<name>A0AAW0EF54_9AGAR</name>
<dbReference type="Proteomes" id="UP001362999">
    <property type="component" value="Unassembled WGS sequence"/>
</dbReference>
<evidence type="ECO:0000313" key="1">
    <source>
        <dbReference type="EMBL" id="KAK7063453.1"/>
    </source>
</evidence>
<dbReference type="InterPro" id="IPR059179">
    <property type="entry name" value="MLKL-like_MCAfunc"/>
</dbReference>
<dbReference type="GO" id="GO:0007166">
    <property type="term" value="P:cell surface receptor signaling pathway"/>
    <property type="evidence" value="ECO:0007669"/>
    <property type="project" value="InterPro"/>
</dbReference>
<organism evidence="1 2">
    <name type="scientific">Favolaschia claudopus</name>
    <dbReference type="NCBI Taxonomy" id="2862362"/>
    <lineage>
        <taxon>Eukaryota</taxon>
        <taxon>Fungi</taxon>
        <taxon>Dikarya</taxon>
        <taxon>Basidiomycota</taxon>
        <taxon>Agaricomycotina</taxon>
        <taxon>Agaricomycetes</taxon>
        <taxon>Agaricomycetidae</taxon>
        <taxon>Agaricales</taxon>
        <taxon>Marasmiineae</taxon>
        <taxon>Mycenaceae</taxon>
        <taxon>Favolaschia</taxon>
    </lineage>
</organism>
<accession>A0AAW0EF54</accession>
<reference evidence="1 2" key="1">
    <citation type="journal article" date="2024" name="J Genomics">
        <title>Draft genome sequencing and assembly of Favolaschia claudopus CIRM-BRFM 2984 isolated from oak limbs.</title>
        <authorList>
            <person name="Navarro D."/>
            <person name="Drula E."/>
            <person name="Chaduli D."/>
            <person name="Cazenave R."/>
            <person name="Ahrendt S."/>
            <person name="Wang J."/>
            <person name="Lipzen A."/>
            <person name="Daum C."/>
            <person name="Barry K."/>
            <person name="Grigoriev I.V."/>
            <person name="Favel A."/>
            <person name="Rosso M.N."/>
            <person name="Martin F."/>
        </authorList>
    </citation>
    <scope>NUCLEOTIDE SEQUENCE [LARGE SCALE GENOMIC DNA]</scope>
    <source>
        <strain evidence="1 2">CIRM-BRFM 2984</strain>
    </source>
</reference>